<reference evidence="2 3" key="1">
    <citation type="submission" date="2015-01" db="EMBL/GenBank/DDBJ databases">
        <title>Evolution of Trichinella species and genotypes.</title>
        <authorList>
            <person name="Korhonen P.K."/>
            <person name="Edoardo P."/>
            <person name="Giuseppe L.R."/>
            <person name="Gasser R.B."/>
        </authorList>
    </citation>
    <scope>NUCLEOTIDE SEQUENCE [LARGE SCALE GENOMIC DNA]</scope>
    <source>
        <strain evidence="2">ISS1029</strain>
    </source>
</reference>
<dbReference type="OrthoDB" id="5919137at2759"/>
<keyword evidence="3" id="KW-1185">Reference proteome</keyword>
<feature type="compositionally biased region" description="Basic and acidic residues" evidence="1">
    <location>
        <begin position="41"/>
        <end position="54"/>
    </location>
</feature>
<sequence>MKTSLTKRRWPEKNFEMVQMVVRYNVKLKKKKSSSDNNNKNVKEDRANGVEELTHRRRSPS</sequence>
<comment type="caution">
    <text evidence="2">The sequence shown here is derived from an EMBL/GenBank/DDBJ whole genome shotgun (WGS) entry which is preliminary data.</text>
</comment>
<name>A0A0V1H8D3_9BILA</name>
<feature type="region of interest" description="Disordered" evidence="1">
    <location>
        <begin position="28"/>
        <end position="61"/>
    </location>
</feature>
<dbReference type="Proteomes" id="UP000055024">
    <property type="component" value="Unassembled WGS sequence"/>
</dbReference>
<evidence type="ECO:0000313" key="3">
    <source>
        <dbReference type="Proteomes" id="UP000055024"/>
    </source>
</evidence>
<accession>A0A0V1H8D3</accession>
<gene>
    <name evidence="2" type="ORF">T11_10495</name>
</gene>
<evidence type="ECO:0000313" key="2">
    <source>
        <dbReference type="EMBL" id="KRZ06672.1"/>
    </source>
</evidence>
<protein>
    <submittedName>
        <fullName evidence="2">Uncharacterized protein</fullName>
    </submittedName>
</protein>
<proteinExistence type="predicted"/>
<organism evidence="2 3">
    <name type="scientific">Trichinella zimbabwensis</name>
    <dbReference type="NCBI Taxonomy" id="268475"/>
    <lineage>
        <taxon>Eukaryota</taxon>
        <taxon>Metazoa</taxon>
        <taxon>Ecdysozoa</taxon>
        <taxon>Nematoda</taxon>
        <taxon>Enoplea</taxon>
        <taxon>Dorylaimia</taxon>
        <taxon>Trichinellida</taxon>
        <taxon>Trichinellidae</taxon>
        <taxon>Trichinella</taxon>
    </lineage>
</organism>
<evidence type="ECO:0000256" key="1">
    <source>
        <dbReference type="SAM" id="MobiDB-lite"/>
    </source>
</evidence>
<dbReference type="EMBL" id="JYDP01000115">
    <property type="protein sequence ID" value="KRZ06672.1"/>
    <property type="molecule type" value="Genomic_DNA"/>
</dbReference>
<dbReference type="AlphaFoldDB" id="A0A0V1H8D3"/>